<evidence type="ECO:0000313" key="9">
    <source>
        <dbReference type="Proteomes" id="UP000295620"/>
    </source>
</evidence>
<keyword evidence="9" id="KW-1185">Reference proteome</keyword>
<dbReference type="InterPro" id="IPR000531">
    <property type="entry name" value="Beta-barrel_TonB"/>
</dbReference>
<evidence type="ECO:0000259" key="7">
    <source>
        <dbReference type="Pfam" id="PF07715"/>
    </source>
</evidence>
<keyword evidence="8" id="KW-0675">Receptor</keyword>
<dbReference type="Pfam" id="PF00593">
    <property type="entry name" value="TonB_dep_Rec_b-barrel"/>
    <property type="match status" value="1"/>
</dbReference>
<reference evidence="8 9" key="1">
    <citation type="submission" date="2019-03" db="EMBL/GenBank/DDBJ databases">
        <title>Genomic Encyclopedia of Archaeal and Bacterial Type Strains, Phase II (KMG-II): from individual species to whole genera.</title>
        <authorList>
            <person name="Goeker M."/>
        </authorList>
    </citation>
    <scope>NUCLEOTIDE SEQUENCE [LARGE SCALE GENOMIC DNA]</scope>
    <source>
        <strain evidence="8 9">DSM 19035</strain>
    </source>
</reference>
<evidence type="ECO:0000256" key="1">
    <source>
        <dbReference type="ARBA" id="ARBA00004442"/>
    </source>
</evidence>
<dbReference type="Pfam" id="PF07715">
    <property type="entry name" value="Plug"/>
    <property type="match status" value="1"/>
</dbReference>
<dbReference type="GO" id="GO:0009279">
    <property type="term" value="C:cell outer membrane"/>
    <property type="evidence" value="ECO:0007669"/>
    <property type="project" value="UniProtKB-SubCell"/>
</dbReference>
<evidence type="ECO:0000256" key="5">
    <source>
        <dbReference type="SAM" id="MobiDB-lite"/>
    </source>
</evidence>
<organism evidence="8 9">
    <name type="scientific">Pedobacter metabolipauper</name>
    <dbReference type="NCBI Taxonomy" id="425513"/>
    <lineage>
        <taxon>Bacteria</taxon>
        <taxon>Pseudomonadati</taxon>
        <taxon>Bacteroidota</taxon>
        <taxon>Sphingobacteriia</taxon>
        <taxon>Sphingobacteriales</taxon>
        <taxon>Sphingobacteriaceae</taxon>
        <taxon>Pedobacter</taxon>
    </lineage>
</organism>
<comment type="caution">
    <text evidence="8">The sequence shown here is derived from an EMBL/GenBank/DDBJ whole genome shotgun (WGS) entry which is preliminary data.</text>
</comment>
<feature type="domain" description="TonB-dependent receptor-like beta-barrel" evidence="6">
    <location>
        <begin position="608"/>
        <end position="1026"/>
    </location>
</feature>
<name>A0A4R6STK9_9SPHI</name>
<dbReference type="Gene3D" id="2.60.40.1120">
    <property type="entry name" value="Carboxypeptidase-like, regulatory domain"/>
    <property type="match status" value="1"/>
</dbReference>
<dbReference type="InterPro" id="IPR037066">
    <property type="entry name" value="Plug_dom_sf"/>
</dbReference>
<evidence type="ECO:0000256" key="4">
    <source>
        <dbReference type="RuleBase" id="RU003357"/>
    </source>
</evidence>
<evidence type="ECO:0000256" key="2">
    <source>
        <dbReference type="ARBA" id="ARBA00023136"/>
    </source>
</evidence>
<dbReference type="InterPro" id="IPR036942">
    <property type="entry name" value="Beta-barrel_TonB_sf"/>
</dbReference>
<dbReference type="Gene3D" id="2.170.130.10">
    <property type="entry name" value="TonB-dependent receptor, plug domain"/>
    <property type="match status" value="1"/>
</dbReference>
<dbReference type="PANTHER" id="PTHR40980">
    <property type="entry name" value="PLUG DOMAIN-CONTAINING PROTEIN"/>
    <property type="match status" value="1"/>
</dbReference>
<feature type="domain" description="TonB-dependent receptor plug" evidence="7">
    <location>
        <begin position="224"/>
        <end position="310"/>
    </location>
</feature>
<evidence type="ECO:0000313" key="8">
    <source>
        <dbReference type="EMBL" id="TDQ08263.1"/>
    </source>
</evidence>
<keyword evidence="2 4" id="KW-0472">Membrane</keyword>
<protein>
    <submittedName>
        <fullName evidence="8">TonB-dependent receptor</fullName>
    </submittedName>
</protein>
<gene>
    <name evidence="8" type="ORF">ATK78_2771</name>
</gene>
<dbReference type="Proteomes" id="UP000295620">
    <property type="component" value="Unassembled WGS sequence"/>
</dbReference>
<proteinExistence type="inferred from homology"/>
<sequence>MTFIICLLVTIFHPLRAESQPDALAEKVSIRLKITNAAAVVKELDKQTSYSFSYSQAQLASVKIENIDFKQVTLAQALKQLEDNYRFSFAILNKTISVKLESKTAPSNVTPAVKSQKPGRISGKVMDDRGEPLPSTNIRVLETGQTTQSSVDGTYQLSMADGTYTLELSYISFQTKRVTQVQVKGGQTTSLNIVLNPANNALQQVTVTGDFKKESTAGLYLQQKNAAGLTDGISAEQIARTPDRHVGETLSRITGVSTTEGKRVVVRGIAERYNVATLNGSTLPSTDVQERNFEFDLIPTNLVEQVVVAKSITPDMPYSFAGGLVQITTKAVPTENFTSFNAGTSFNDRTMGEDFMSYRRGKYDYFGFDDGDRKIFPKDLIHLNGVYNPLVSDAQNVIKAAQVAEQNKRIGGTERLGTRSYAAAPSQNYQFSLGQVYNLSNTKVRKIGFVGSLSYRNTQRNNYIANMRRGSWSIRPTDADDPEDVNTGNQYVFNTSLGAMLNAGFNTEKHQLQTYNLYTRIFDNVFNRISGWDWESPKSADNKYPGIQENERPKFTDLLQNKLTGKHTLGKFKVDWNASRTHLKQAEEDASSADLGNKEYANYAPLYLYFPAQSSDPGWGTLYRGQFVYKEINKDIIVNGSYNFHLGNTTHTIKTGYNFMDRHAWYDWMILPIAVASAGSSTYQEIPLKDWGNYMDMANPRTSLFYNPSRYSDAGFEGKSVTHGTYLMLDNKIGSKLRLVWGARAEYFRLDTIRNPSSRLDNQNLKLILGEKKDWQFLPSANITYSPVADLNIRAAYARSAIRPGLMENSRFSRYDFNYGSEVTSQGVTTTLIDNYDAKVEWFPGAGEIISAGYFYKFFDKPAEFYRLNNNTGGSPYIALGNSEWAKVRGWEFELRKNLNFISQESAVLKDIYLRGNLTIQRSEVQGREIVYAKTADFRDSTYYKYLKYPRQLYGQVPLLYNLGAEYAGKRFGINVMYNYMDYKTFVTASEPMLAEYERPRGQMDLQLSYRFMGKKMEARLNMGNLTDAPHRFFINDHATYETKPGTDGQLNLEWGDRYAYKPGFSEKFEKGYTDKDTKQLIGDRETFTRYVGRTYSLSISYNF</sequence>
<comment type="similarity">
    <text evidence="4">Belongs to the TonB-dependent receptor family.</text>
</comment>
<keyword evidence="3" id="KW-0998">Cell outer membrane</keyword>
<dbReference type="AlphaFoldDB" id="A0A4R6STK9"/>
<evidence type="ECO:0000259" key="6">
    <source>
        <dbReference type="Pfam" id="PF00593"/>
    </source>
</evidence>
<accession>A0A4R6STK9</accession>
<dbReference type="InterPro" id="IPR008969">
    <property type="entry name" value="CarboxyPept-like_regulatory"/>
</dbReference>
<keyword evidence="4" id="KW-0798">TonB box</keyword>
<dbReference type="Pfam" id="PF13715">
    <property type="entry name" value="CarbopepD_reg_2"/>
    <property type="match status" value="1"/>
</dbReference>
<dbReference type="SUPFAM" id="SSF49464">
    <property type="entry name" value="Carboxypeptidase regulatory domain-like"/>
    <property type="match status" value="1"/>
</dbReference>
<feature type="region of interest" description="Disordered" evidence="5">
    <location>
        <begin position="108"/>
        <end position="136"/>
    </location>
</feature>
<dbReference type="SUPFAM" id="SSF56935">
    <property type="entry name" value="Porins"/>
    <property type="match status" value="1"/>
</dbReference>
<dbReference type="InterPro" id="IPR012910">
    <property type="entry name" value="Plug_dom"/>
</dbReference>
<comment type="subcellular location">
    <subcellularLocation>
        <location evidence="1 4">Cell outer membrane</location>
    </subcellularLocation>
</comment>
<dbReference type="PANTHER" id="PTHR40980:SF4">
    <property type="entry name" value="TONB-DEPENDENT RECEPTOR-LIKE BETA-BARREL DOMAIN-CONTAINING PROTEIN"/>
    <property type="match status" value="1"/>
</dbReference>
<evidence type="ECO:0000256" key="3">
    <source>
        <dbReference type="ARBA" id="ARBA00023237"/>
    </source>
</evidence>
<dbReference type="Gene3D" id="2.40.170.20">
    <property type="entry name" value="TonB-dependent receptor, beta-barrel domain"/>
    <property type="match status" value="1"/>
</dbReference>
<dbReference type="EMBL" id="SNYC01000005">
    <property type="protein sequence ID" value="TDQ08263.1"/>
    <property type="molecule type" value="Genomic_DNA"/>
</dbReference>